<dbReference type="InterPro" id="IPR007024">
    <property type="entry name" value="BLUF_domain"/>
</dbReference>
<dbReference type="PROSITE" id="PS50925">
    <property type="entry name" value="BLUF"/>
    <property type="match status" value="1"/>
</dbReference>
<keyword evidence="3" id="KW-1185">Reference proteome</keyword>
<dbReference type="GO" id="GO:0009882">
    <property type="term" value="F:blue light photoreceptor activity"/>
    <property type="evidence" value="ECO:0007669"/>
    <property type="project" value="InterPro"/>
</dbReference>
<dbReference type="OrthoDB" id="196105at2"/>
<evidence type="ECO:0000313" key="2">
    <source>
        <dbReference type="EMBL" id="SDI24386.1"/>
    </source>
</evidence>
<dbReference type="STRING" id="555512.SAMN04487993_1002222"/>
<dbReference type="Pfam" id="PF04940">
    <property type="entry name" value="BLUF"/>
    <property type="match status" value="1"/>
</dbReference>
<protein>
    <submittedName>
        <fullName evidence="2">Sensors of blue-light using FAD</fullName>
    </submittedName>
</protein>
<evidence type="ECO:0000259" key="1">
    <source>
        <dbReference type="PROSITE" id="PS50925"/>
    </source>
</evidence>
<dbReference type="EMBL" id="FNEJ01000002">
    <property type="protein sequence ID" value="SDI24386.1"/>
    <property type="molecule type" value="Genomic_DNA"/>
</dbReference>
<dbReference type="GO" id="GO:0071949">
    <property type="term" value="F:FAD binding"/>
    <property type="evidence" value="ECO:0007669"/>
    <property type="project" value="InterPro"/>
</dbReference>
<sequence length="130" mass="14402">MIHQMLFTSLSRHPRGHGSDIDILSAAMTRNRQIGITGFLLRESTGFCQVIEGTEVAVRALFALIESDPRNFCVTQHVQRDVPTRMFPGWSMAYGALSVEDRAFLSRRKVARSGGVVIAFRPRAAGWAPA</sequence>
<dbReference type="SMART" id="SM01034">
    <property type="entry name" value="BLUF"/>
    <property type="match status" value="1"/>
</dbReference>
<reference evidence="2 3" key="1">
    <citation type="submission" date="2016-10" db="EMBL/GenBank/DDBJ databases">
        <authorList>
            <person name="de Groot N.N."/>
        </authorList>
    </citation>
    <scope>NUCLEOTIDE SEQUENCE [LARGE SCALE GENOMIC DNA]</scope>
    <source>
        <strain evidence="2 3">DSM 26424</strain>
    </source>
</reference>
<proteinExistence type="predicted"/>
<gene>
    <name evidence="2" type="ORF">SAMN04487993_1002222</name>
</gene>
<dbReference type="AlphaFoldDB" id="A0A1G8IZV1"/>
<dbReference type="InterPro" id="IPR036046">
    <property type="entry name" value="Acylphosphatase-like_dom_sf"/>
</dbReference>
<dbReference type="Gene3D" id="3.30.70.100">
    <property type="match status" value="1"/>
</dbReference>
<feature type="domain" description="BLUF" evidence="1">
    <location>
        <begin position="2"/>
        <end position="93"/>
    </location>
</feature>
<dbReference type="Proteomes" id="UP000199093">
    <property type="component" value="Unassembled WGS sequence"/>
</dbReference>
<dbReference type="RefSeq" id="WP_089843625.1">
    <property type="nucleotide sequence ID" value="NZ_FNEJ01000002.1"/>
</dbReference>
<dbReference type="SUPFAM" id="SSF54975">
    <property type="entry name" value="Acylphosphatase/BLUF domain-like"/>
    <property type="match status" value="1"/>
</dbReference>
<organism evidence="2 3">
    <name type="scientific">Salipiger marinus</name>
    <dbReference type="NCBI Taxonomy" id="555512"/>
    <lineage>
        <taxon>Bacteria</taxon>
        <taxon>Pseudomonadati</taxon>
        <taxon>Pseudomonadota</taxon>
        <taxon>Alphaproteobacteria</taxon>
        <taxon>Rhodobacterales</taxon>
        <taxon>Roseobacteraceae</taxon>
        <taxon>Salipiger</taxon>
    </lineage>
</organism>
<evidence type="ECO:0000313" key="3">
    <source>
        <dbReference type="Proteomes" id="UP000199093"/>
    </source>
</evidence>
<accession>A0A1G8IZV1</accession>
<name>A0A1G8IZV1_9RHOB</name>